<reference evidence="9 10" key="1">
    <citation type="submission" date="2019-12" db="EMBL/GenBank/DDBJ databases">
        <authorList>
            <person name="Alioto T."/>
            <person name="Alioto T."/>
            <person name="Gomez Garrido J."/>
        </authorList>
    </citation>
    <scope>NUCLEOTIDE SEQUENCE [LARGE SCALE GENOMIC DNA]</scope>
</reference>
<sequence>MGYEFQVETRRILWLMGLVIASVFIIQYFELPYRNTMSFLFSSDEASVLGANGVINRTVGSEGGHTDLINNSSSSVLDEENKFGEVFLYKNSTDLNSTKPEKVGDFEFRASAENTTADANLSFGISDGEIVGEIGTIAASPLSFDYRPTPLVSPSDSVTFKNTDVNLIAPVISSSAPSPSASEDAVDASQDEKTSDALQVVHIPSENNSSVSNSRSPKETPEKAVVSISEMMDMLHQTRVSSFSKEPLWHSAADQELLDARSQIEHATITGDHPSLYAPVYRNLSTFARSYEIMEQKLKVYIYREGKKPVFHQPKLKGIYASEGWFMKIMESSQHYITSNPTEAHLFFLPFSSQKLVDVVYVPDSHSFDDIREYLKNYLDLIKTRYPFWNRTDGEDHFLVACHDWMFTSNNNLSFLRAPADTQPHMTNCIRAMCNADVKEGFHFGKDVSLPETNVISPQNPTKEFGRNPSERKFLAFFAGQMHGRVRPILLKHWQNKDPHMKIFGRMKNANYIWHMKNSKYCICAKGYEVNSPRVVESIVNECVPVIISDNFVPPFFEILKWDSFAVFVFEKDIPNLKNILQSIPDRRYKLMQKRVKMSFPVTTKMSLMQKQTRDQGLVLVDFEEY</sequence>
<dbReference type="Gramene" id="OE9A114393T1">
    <property type="protein sequence ID" value="OE9A114393C1"/>
    <property type="gene ID" value="OE9A114393"/>
</dbReference>
<gene>
    <name evidence="9" type="ORF">OLEA9_A114393</name>
</gene>
<protein>
    <recommendedName>
        <fullName evidence="8">Exostosin GT47 domain-containing protein</fullName>
    </recommendedName>
</protein>
<accession>A0A8S0P890</accession>
<dbReference type="InterPro" id="IPR004263">
    <property type="entry name" value="Exostosin"/>
</dbReference>
<organism evidence="9 10">
    <name type="scientific">Olea europaea subsp. europaea</name>
    <dbReference type="NCBI Taxonomy" id="158383"/>
    <lineage>
        <taxon>Eukaryota</taxon>
        <taxon>Viridiplantae</taxon>
        <taxon>Streptophyta</taxon>
        <taxon>Embryophyta</taxon>
        <taxon>Tracheophyta</taxon>
        <taxon>Spermatophyta</taxon>
        <taxon>Magnoliopsida</taxon>
        <taxon>eudicotyledons</taxon>
        <taxon>Gunneridae</taxon>
        <taxon>Pentapetalae</taxon>
        <taxon>asterids</taxon>
        <taxon>lamiids</taxon>
        <taxon>Lamiales</taxon>
        <taxon>Oleaceae</taxon>
        <taxon>Oleeae</taxon>
        <taxon>Olea</taxon>
    </lineage>
</organism>
<evidence type="ECO:0000256" key="5">
    <source>
        <dbReference type="ARBA" id="ARBA00023034"/>
    </source>
</evidence>
<evidence type="ECO:0000256" key="4">
    <source>
        <dbReference type="ARBA" id="ARBA00022968"/>
    </source>
</evidence>
<evidence type="ECO:0000259" key="8">
    <source>
        <dbReference type="Pfam" id="PF03016"/>
    </source>
</evidence>
<keyword evidence="7" id="KW-1133">Transmembrane helix</keyword>
<name>A0A8S0P890_OLEEU</name>
<comment type="subcellular location">
    <subcellularLocation>
        <location evidence="1">Golgi apparatus membrane</location>
        <topology evidence="1">Single-pass type II membrane protein</topology>
    </subcellularLocation>
</comment>
<feature type="region of interest" description="Disordered" evidence="6">
    <location>
        <begin position="171"/>
        <end position="222"/>
    </location>
</feature>
<keyword evidence="10" id="KW-1185">Reference proteome</keyword>
<dbReference type="GO" id="GO:0000139">
    <property type="term" value="C:Golgi membrane"/>
    <property type="evidence" value="ECO:0007669"/>
    <property type="project" value="UniProtKB-SubCell"/>
</dbReference>
<feature type="transmembrane region" description="Helical" evidence="7">
    <location>
        <begin position="12"/>
        <end position="29"/>
    </location>
</feature>
<dbReference type="PANTHER" id="PTHR11062:SF108">
    <property type="entry name" value="EXOSTOSIN FAMILY PROTEIN"/>
    <property type="match status" value="1"/>
</dbReference>
<proteinExistence type="inferred from homology"/>
<dbReference type="EMBL" id="CACTIH010000007">
    <property type="protein sequence ID" value="CAA2933825.1"/>
    <property type="molecule type" value="Genomic_DNA"/>
</dbReference>
<dbReference type="Pfam" id="PF03016">
    <property type="entry name" value="Exostosin_GT47"/>
    <property type="match status" value="1"/>
</dbReference>
<evidence type="ECO:0000313" key="10">
    <source>
        <dbReference type="Proteomes" id="UP000594638"/>
    </source>
</evidence>
<dbReference type="AlphaFoldDB" id="A0A8S0P890"/>
<dbReference type="PANTHER" id="PTHR11062">
    <property type="entry name" value="EXOSTOSIN HEPARAN SULFATE GLYCOSYLTRANSFERASE -RELATED"/>
    <property type="match status" value="1"/>
</dbReference>
<keyword evidence="7" id="KW-0472">Membrane</keyword>
<comment type="caution">
    <text evidence="9">The sequence shown here is derived from an EMBL/GenBank/DDBJ whole genome shotgun (WGS) entry which is preliminary data.</text>
</comment>
<evidence type="ECO:0000256" key="6">
    <source>
        <dbReference type="SAM" id="MobiDB-lite"/>
    </source>
</evidence>
<keyword evidence="3" id="KW-0328">Glycosyltransferase</keyword>
<dbReference type="InterPro" id="IPR040911">
    <property type="entry name" value="Exostosin_GT47"/>
</dbReference>
<keyword evidence="3" id="KW-0808">Transferase</keyword>
<evidence type="ECO:0000256" key="7">
    <source>
        <dbReference type="SAM" id="Phobius"/>
    </source>
</evidence>
<feature type="compositionally biased region" description="Low complexity" evidence="6">
    <location>
        <begin position="205"/>
        <end position="215"/>
    </location>
</feature>
<feature type="compositionally biased region" description="Low complexity" evidence="6">
    <location>
        <begin position="171"/>
        <end position="183"/>
    </location>
</feature>
<keyword evidence="5" id="KW-0333">Golgi apparatus</keyword>
<keyword evidence="7" id="KW-0812">Transmembrane</keyword>
<keyword evidence="4" id="KW-0735">Signal-anchor</keyword>
<dbReference type="GO" id="GO:0016757">
    <property type="term" value="F:glycosyltransferase activity"/>
    <property type="evidence" value="ECO:0007669"/>
    <property type="project" value="UniProtKB-KW"/>
</dbReference>
<feature type="domain" description="Exostosin GT47" evidence="8">
    <location>
        <begin position="295"/>
        <end position="584"/>
    </location>
</feature>
<dbReference type="Proteomes" id="UP000594638">
    <property type="component" value="Unassembled WGS sequence"/>
</dbReference>
<evidence type="ECO:0000256" key="3">
    <source>
        <dbReference type="ARBA" id="ARBA00022676"/>
    </source>
</evidence>
<evidence type="ECO:0000313" key="9">
    <source>
        <dbReference type="EMBL" id="CAA2933825.1"/>
    </source>
</evidence>
<comment type="similarity">
    <text evidence="2">Belongs to the glycosyltransferase 47 family.</text>
</comment>
<dbReference type="OrthoDB" id="1924787at2759"/>
<evidence type="ECO:0000256" key="2">
    <source>
        <dbReference type="ARBA" id="ARBA00010271"/>
    </source>
</evidence>
<evidence type="ECO:0000256" key="1">
    <source>
        <dbReference type="ARBA" id="ARBA00004323"/>
    </source>
</evidence>